<feature type="region of interest" description="Disordered" evidence="1">
    <location>
        <begin position="162"/>
        <end position="208"/>
    </location>
</feature>
<sequence length="208" mass="23289">MESEAFFQEKVYLTPTDLRSEITSIDAILLTKVKQRLEQRCSTHGYVLPGTLEILTRSAGGVDSGRFSGDWSFIVKAKGRVLHPPEGTEVEVEVLKSNKMGIYAVYENAIRLMVPRDLHLGDEEFDMLKVGDRIRVEIQKSRFQLKDPFIVSVGIFRGLAGTTGGPRLKVSPPAETLTTKDTEETPKAEDDEEEEEEEEAAEEEEDGQ</sequence>
<evidence type="ECO:0000313" key="2">
    <source>
        <dbReference type="EMBL" id="QHU14087.1"/>
    </source>
</evidence>
<evidence type="ECO:0008006" key="3">
    <source>
        <dbReference type="Google" id="ProtNLM"/>
    </source>
</evidence>
<proteinExistence type="predicted"/>
<accession>A0A6C0KBL2</accession>
<evidence type="ECO:0000256" key="1">
    <source>
        <dbReference type="SAM" id="MobiDB-lite"/>
    </source>
</evidence>
<organism evidence="2">
    <name type="scientific">viral metagenome</name>
    <dbReference type="NCBI Taxonomy" id="1070528"/>
    <lineage>
        <taxon>unclassified sequences</taxon>
        <taxon>metagenomes</taxon>
        <taxon>organismal metagenomes</taxon>
    </lineage>
</organism>
<dbReference type="EMBL" id="MN740830">
    <property type="protein sequence ID" value="QHU14087.1"/>
    <property type="molecule type" value="Genomic_DNA"/>
</dbReference>
<name>A0A6C0KBL2_9ZZZZ</name>
<protein>
    <recommendedName>
        <fullName evidence="3">S1 motif domain-containing protein</fullName>
    </recommendedName>
</protein>
<reference evidence="2" key="1">
    <citation type="journal article" date="2020" name="Nature">
        <title>Giant virus diversity and host interactions through global metagenomics.</title>
        <authorList>
            <person name="Schulz F."/>
            <person name="Roux S."/>
            <person name="Paez-Espino D."/>
            <person name="Jungbluth S."/>
            <person name="Walsh D.A."/>
            <person name="Denef V.J."/>
            <person name="McMahon K.D."/>
            <person name="Konstantinidis K.T."/>
            <person name="Eloe-Fadrosh E.A."/>
            <person name="Kyrpides N.C."/>
            <person name="Woyke T."/>
        </authorList>
    </citation>
    <scope>NUCLEOTIDE SEQUENCE</scope>
    <source>
        <strain evidence="2">GVMAG-S-1101182-85</strain>
    </source>
</reference>
<feature type="compositionally biased region" description="Acidic residues" evidence="1">
    <location>
        <begin position="189"/>
        <end position="208"/>
    </location>
</feature>
<feature type="compositionally biased region" description="Basic and acidic residues" evidence="1">
    <location>
        <begin position="178"/>
        <end position="188"/>
    </location>
</feature>
<dbReference type="AlphaFoldDB" id="A0A6C0KBL2"/>